<dbReference type="RefSeq" id="WP_135327058.1">
    <property type="nucleotide sequence ID" value="NZ_SRJC01000001.1"/>
</dbReference>
<keyword evidence="2" id="KW-1185">Reference proteome</keyword>
<reference evidence="1 2" key="1">
    <citation type="journal article" date="2003" name="Int. J. Syst. Evol. Microbiol.">
        <title>Halobacillus salinus sp. nov., isolated from a salt lake on the coast of the East Sea in Korea.</title>
        <authorList>
            <person name="Yoon J.H."/>
            <person name="Kang K.H."/>
            <person name="Park Y.H."/>
        </authorList>
    </citation>
    <scope>NUCLEOTIDE SEQUENCE [LARGE SCALE GENOMIC DNA]</scope>
    <source>
        <strain evidence="1 2">HSL-3</strain>
    </source>
</reference>
<comment type="caution">
    <text evidence="1">The sequence shown here is derived from an EMBL/GenBank/DDBJ whole genome shotgun (WGS) entry which is preliminary data.</text>
</comment>
<dbReference type="Proteomes" id="UP000297982">
    <property type="component" value="Unassembled WGS sequence"/>
</dbReference>
<gene>
    <name evidence="1" type="ORF">E4663_06850</name>
</gene>
<evidence type="ECO:0008006" key="3">
    <source>
        <dbReference type="Google" id="ProtNLM"/>
    </source>
</evidence>
<organism evidence="1 2">
    <name type="scientific">Halobacillus salinus</name>
    <dbReference type="NCBI Taxonomy" id="192814"/>
    <lineage>
        <taxon>Bacteria</taxon>
        <taxon>Bacillati</taxon>
        <taxon>Bacillota</taxon>
        <taxon>Bacilli</taxon>
        <taxon>Bacillales</taxon>
        <taxon>Bacillaceae</taxon>
        <taxon>Halobacillus</taxon>
    </lineage>
</organism>
<sequence length="315" mass="36553">MKDKKDAFIANFNCTFGKEDEPLLTNLERVIIPAFQQDYVRKIKGVNYTIENVRLTMRNGIFMLVGLFVKGTHLEVKSQRNSKGELENTDVNIKSDPYSYFVINLKNHRMVLVKNQKGSPTVSQFSNVAEWYLKRYVREANSDQESDQEEKLPKPNLHVVAIPLTGKIQEELEKVKKIQRAVFRFYPLNGDIPQNDIVNELRSQLPEYESKTGNIQINSPKNFEKVGETLEETKGLVRPSITAEYEDESVRTLNDEDFTERSVFRLEEDVDFDESFDEISGKALTKNEFNETSEENQSIYSRFYDGLEKLFSSRE</sequence>
<accession>A0A4Z0H2V0</accession>
<name>A0A4Z0H2V0_9BACI</name>
<proteinExistence type="predicted"/>
<dbReference type="EMBL" id="SRJC01000001">
    <property type="protein sequence ID" value="TGB04702.1"/>
    <property type="molecule type" value="Genomic_DNA"/>
</dbReference>
<evidence type="ECO:0000313" key="2">
    <source>
        <dbReference type="Proteomes" id="UP000297982"/>
    </source>
</evidence>
<protein>
    <recommendedName>
        <fullName evidence="3">DUF4747 family protein</fullName>
    </recommendedName>
</protein>
<evidence type="ECO:0000313" key="1">
    <source>
        <dbReference type="EMBL" id="TGB04702.1"/>
    </source>
</evidence>
<dbReference type="AlphaFoldDB" id="A0A4Z0H2V0"/>